<keyword evidence="1" id="KW-0238">DNA-binding</keyword>
<dbReference type="InterPro" id="IPR050807">
    <property type="entry name" value="TransReg_Diox_bact_type"/>
</dbReference>
<evidence type="ECO:0000313" key="4">
    <source>
        <dbReference type="Proteomes" id="UP000661435"/>
    </source>
</evidence>
<dbReference type="EMBL" id="JACOPP010000007">
    <property type="protein sequence ID" value="MBC5733500.1"/>
    <property type="molecule type" value="Genomic_DNA"/>
</dbReference>
<comment type="caution">
    <text evidence="3">The sequence shown here is derived from an EMBL/GenBank/DDBJ whole genome shotgun (WGS) entry which is preliminary data.</text>
</comment>
<dbReference type="GO" id="GO:0003677">
    <property type="term" value="F:DNA binding"/>
    <property type="evidence" value="ECO:0007669"/>
    <property type="project" value="UniProtKB-KW"/>
</dbReference>
<reference evidence="3" key="1">
    <citation type="submission" date="2020-08" db="EMBL/GenBank/DDBJ databases">
        <title>Genome public.</title>
        <authorList>
            <person name="Liu C."/>
            <person name="Sun Q."/>
        </authorList>
    </citation>
    <scope>NUCLEOTIDE SEQUENCE</scope>
    <source>
        <strain evidence="3">NSJ-51</strain>
    </source>
</reference>
<evidence type="ECO:0000259" key="2">
    <source>
        <dbReference type="PROSITE" id="PS50943"/>
    </source>
</evidence>
<dbReference type="SMART" id="SM00530">
    <property type="entry name" value="HTH_XRE"/>
    <property type="match status" value="1"/>
</dbReference>
<dbReference type="GO" id="GO:0003700">
    <property type="term" value="F:DNA-binding transcription factor activity"/>
    <property type="evidence" value="ECO:0007669"/>
    <property type="project" value="TreeGrafter"/>
</dbReference>
<feature type="domain" description="HTH cro/C1-type" evidence="2">
    <location>
        <begin position="7"/>
        <end position="61"/>
    </location>
</feature>
<dbReference type="PANTHER" id="PTHR46797">
    <property type="entry name" value="HTH-TYPE TRANSCRIPTIONAL REGULATOR"/>
    <property type="match status" value="1"/>
</dbReference>
<dbReference type="SUPFAM" id="SSF47413">
    <property type="entry name" value="lambda repressor-like DNA-binding domains"/>
    <property type="match status" value="1"/>
</dbReference>
<dbReference type="Pfam" id="PF01381">
    <property type="entry name" value="HTH_3"/>
    <property type="match status" value="1"/>
</dbReference>
<dbReference type="InterPro" id="IPR001387">
    <property type="entry name" value="Cro/C1-type_HTH"/>
</dbReference>
<evidence type="ECO:0000313" key="3">
    <source>
        <dbReference type="EMBL" id="MBC5733500.1"/>
    </source>
</evidence>
<dbReference type="Proteomes" id="UP000661435">
    <property type="component" value="Unassembled WGS sequence"/>
</dbReference>
<name>A0A8J6JFU7_9FIRM</name>
<keyword evidence="4" id="KW-1185">Reference proteome</keyword>
<dbReference type="InterPro" id="IPR010982">
    <property type="entry name" value="Lambda_DNA-bd_dom_sf"/>
</dbReference>
<gene>
    <name evidence="3" type="ORF">H8S57_07140</name>
</gene>
<dbReference type="AlphaFoldDB" id="A0A8J6JFU7"/>
<dbReference type="RefSeq" id="WP_186907395.1">
    <property type="nucleotide sequence ID" value="NZ_JACOPP010000007.1"/>
</dbReference>
<dbReference type="Gene3D" id="1.10.260.40">
    <property type="entry name" value="lambda repressor-like DNA-binding domains"/>
    <property type="match status" value="1"/>
</dbReference>
<organism evidence="3 4">
    <name type="scientific">Lawsonibacter hominis</name>
    <dbReference type="NCBI Taxonomy" id="2763053"/>
    <lineage>
        <taxon>Bacteria</taxon>
        <taxon>Bacillati</taxon>
        <taxon>Bacillota</taxon>
        <taxon>Clostridia</taxon>
        <taxon>Eubacteriales</taxon>
        <taxon>Oscillospiraceae</taxon>
        <taxon>Lawsonibacter</taxon>
    </lineage>
</organism>
<dbReference type="PROSITE" id="PS50943">
    <property type="entry name" value="HTH_CROC1"/>
    <property type="match status" value="1"/>
</dbReference>
<sequence>MEIGKRIAALRETKGWTTNRLANQCGLSQSFLRSVELGEKGISVESLSLLCDALGVSLKQFFDQPSGQDTEREALLRQVDRLTPIQRQALSVFLGTLLGER</sequence>
<accession>A0A8J6JFU7</accession>
<dbReference type="CDD" id="cd00093">
    <property type="entry name" value="HTH_XRE"/>
    <property type="match status" value="1"/>
</dbReference>
<proteinExistence type="predicted"/>
<dbReference type="GO" id="GO:0005829">
    <property type="term" value="C:cytosol"/>
    <property type="evidence" value="ECO:0007669"/>
    <property type="project" value="TreeGrafter"/>
</dbReference>
<evidence type="ECO:0000256" key="1">
    <source>
        <dbReference type="ARBA" id="ARBA00023125"/>
    </source>
</evidence>
<dbReference type="PANTHER" id="PTHR46797:SF1">
    <property type="entry name" value="METHYLPHOSPHONATE SYNTHASE"/>
    <property type="match status" value="1"/>
</dbReference>
<protein>
    <submittedName>
        <fullName evidence="3">Helix-turn-helix transcriptional regulator</fullName>
    </submittedName>
</protein>